<dbReference type="GO" id="GO:0016746">
    <property type="term" value="F:acyltransferase activity"/>
    <property type="evidence" value="ECO:0007669"/>
    <property type="project" value="UniProtKB-KW"/>
</dbReference>
<gene>
    <name evidence="8" type="ORF">QQ020_19150</name>
</gene>
<keyword evidence="6" id="KW-0961">Cell wall biogenesis/degradation</keyword>
<evidence type="ECO:0000256" key="6">
    <source>
        <dbReference type="ARBA" id="ARBA00023316"/>
    </source>
</evidence>
<protein>
    <submittedName>
        <fullName evidence="8">GNAT family N-acetyltransferase</fullName>
        <ecNumber evidence="8">2.3.1.-</ecNumber>
    </submittedName>
</protein>
<dbReference type="InterPro" id="IPR038740">
    <property type="entry name" value="BioF2-like_GNAT_dom"/>
</dbReference>
<dbReference type="InterPro" id="IPR050644">
    <property type="entry name" value="PG_Glycine_Bridge_Synth"/>
</dbReference>
<dbReference type="Proteomes" id="UP001172083">
    <property type="component" value="Unassembled WGS sequence"/>
</dbReference>
<proteinExistence type="inferred from homology"/>
<dbReference type="PANTHER" id="PTHR36174:SF1">
    <property type="entry name" value="LIPID II:GLYCINE GLYCYLTRANSFERASE"/>
    <property type="match status" value="1"/>
</dbReference>
<keyword evidence="4" id="KW-0573">Peptidoglycan synthesis</keyword>
<dbReference type="EMBL" id="JAUJEB010000004">
    <property type="protein sequence ID" value="MDN5214203.1"/>
    <property type="molecule type" value="Genomic_DNA"/>
</dbReference>
<feature type="domain" description="BioF2-like acetyltransferase" evidence="7">
    <location>
        <begin position="152"/>
        <end position="277"/>
    </location>
</feature>
<evidence type="ECO:0000256" key="1">
    <source>
        <dbReference type="ARBA" id="ARBA00009943"/>
    </source>
</evidence>
<evidence type="ECO:0000313" key="9">
    <source>
        <dbReference type="Proteomes" id="UP001172083"/>
    </source>
</evidence>
<evidence type="ECO:0000313" key="8">
    <source>
        <dbReference type="EMBL" id="MDN5214203.1"/>
    </source>
</evidence>
<keyword evidence="2 8" id="KW-0808">Transferase</keyword>
<comment type="caution">
    <text evidence="8">The sequence shown here is derived from an EMBL/GenBank/DDBJ whole genome shotgun (WGS) entry which is preliminary data.</text>
</comment>
<dbReference type="Gene3D" id="3.40.630.30">
    <property type="match status" value="1"/>
</dbReference>
<evidence type="ECO:0000256" key="2">
    <source>
        <dbReference type="ARBA" id="ARBA00022679"/>
    </source>
</evidence>
<evidence type="ECO:0000256" key="5">
    <source>
        <dbReference type="ARBA" id="ARBA00023315"/>
    </source>
</evidence>
<dbReference type="InterPro" id="IPR016181">
    <property type="entry name" value="Acyl_CoA_acyltransferase"/>
</dbReference>
<keyword evidence="3" id="KW-0133">Cell shape</keyword>
<sequence length="345" mass="39910">MVEIVDPRAIPDWNERMLEFEGYSIFYSSNWAQVLCEAYGYKPLYFTLTEGNKFVGVLPVLEVDSFITGRRGVSLPFTDTCEPLVRDEKVFESLLEAVRTHAKKNRWKYIEVRGGDRFFGDDTTPSSVFYEHRLPVVAAKSEEWLKKLQGATRRNINRSVREGITSETSQSLEAIEAFYNLNCLTRKRHGLPPQPLNFFRKLHELIIQKDLGFVVNACFEGEVVASGVFLHFGDHIIYKYGASDFNYKKKRHNYAMFWQAMDSAYEKGLKNMSLGKTTTNNDGLRRFKLAWGAEEREVGYYKYSIKENQYVESHDQVEGFHNSIFRNMPNPLLKLAGNLAYKHIA</sequence>
<evidence type="ECO:0000256" key="4">
    <source>
        <dbReference type="ARBA" id="ARBA00022984"/>
    </source>
</evidence>
<dbReference type="PANTHER" id="PTHR36174">
    <property type="entry name" value="LIPID II:GLYCINE GLYCYLTRANSFERASE"/>
    <property type="match status" value="1"/>
</dbReference>
<reference evidence="8" key="1">
    <citation type="submission" date="2023-06" db="EMBL/GenBank/DDBJ databases">
        <title>Genomic of Agaribacillus aureum.</title>
        <authorList>
            <person name="Wang G."/>
        </authorList>
    </citation>
    <scope>NUCLEOTIDE SEQUENCE</scope>
    <source>
        <strain evidence="8">BMA12</strain>
    </source>
</reference>
<name>A0ABT8LD11_9BACT</name>
<dbReference type="PROSITE" id="PS51191">
    <property type="entry name" value="FEMABX"/>
    <property type="match status" value="1"/>
</dbReference>
<evidence type="ECO:0000256" key="3">
    <source>
        <dbReference type="ARBA" id="ARBA00022960"/>
    </source>
</evidence>
<dbReference type="Pfam" id="PF13480">
    <property type="entry name" value="Acetyltransf_6"/>
    <property type="match status" value="1"/>
</dbReference>
<evidence type="ECO:0000259" key="7">
    <source>
        <dbReference type="Pfam" id="PF13480"/>
    </source>
</evidence>
<comment type="similarity">
    <text evidence="1">Belongs to the FemABX family.</text>
</comment>
<keyword evidence="5 8" id="KW-0012">Acyltransferase</keyword>
<keyword evidence="9" id="KW-1185">Reference proteome</keyword>
<dbReference type="EC" id="2.3.1.-" evidence="8"/>
<accession>A0ABT8LD11</accession>
<organism evidence="8 9">
    <name type="scientific">Agaribacillus aureus</name>
    <dbReference type="NCBI Taxonomy" id="3051825"/>
    <lineage>
        <taxon>Bacteria</taxon>
        <taxon>Pseudomonadati</taxon>
        <taxon>Bacteroidota</taxon>
        <taxon>Cytophagia</taxon>
        <taxon>Cytophagales</taxon>
        <taxon>Splendidivirgaceae</taxon>
        <taxon>Agaribacillus</taxon>
    </lineage>
</organism>
<dbReference type="RefSeq" id="WP_346759538.1">
    <property type="nucleotide sequence ID" value="NZ_JAUJEB010000004.1"/>
</dbReference>
<dbReference type="SUPFAM" id="SSF55729">
    <property type="entry name" value="Acyl-CoA N-acyltransferases (Nat)"/>
    <property type="match status" value="1"/>
</dbReference>
<dbReference type="InterPro" id="IPR003447">
    <property type="entry name" value="FEMABX"/>
</dbReference>